<dbReference type="CDD" id="cd02000">
    <property type="entry name" value="TPP_E1_PDC_ADC_BCADC"/>
    <property type="match status" value="1"/>
</dbReference>
<reference evidence="5 6" key="1">
    <citation type="submission" date="2024-02" db="EMBL/GenBank/DDBJ databases">
        <title>Lysinimicrobium sediminis NBRC 112286.</title>
        <authorList>
            <person name="Ichikawa N."/>
            <person name="Katano-Makiyama Y."/>
            <person name="Hidaka K."/>
        </authorList>
    </citation>
    <scope>NUCLEOTIDE SEQUENCE [LARGE SCALE GENOMIC DNA]</scope>
    <source>
        <strain evidence="5 6">NBRC 112286</strain>
    </source>
</reference>
<name>A0ABP9WF63_9MICO</name>
<evidence type="ECO:0000313" key="6">
    <source>
        <dbReference type="Proteomes" id="UP001426770"/>
    </source>
</evidence>
<evidence type="ECO:0000256" key="3">
    <source>
        <dbReference type="ARBA" id="ARBA00023052"/>
    </source>
</evidence>
<keyword evidence="2" id="KW-0560">Oxidoreductase</keyword>
<evidence type="ECO:0000313" key="5">
    <source>
        <dbReference type="EMBL" id="GAA5518452.1"/>
    </source>
</evidence>
<dbReference type="SUPFAM" id="SSF52518">
    <property type="entry name" value="Thiamin diphosphate-binding fold (THDP-binding)"/>
    <property type="match status" value="1"/>
</dbReference>
<organism evidence="5 6">
    <name type="scientific">Demequina sediminis</name>
    <dbReference type="NCBI Taxonomy" id="1930058"/>
    <lineage>
        <taxon>Bacteria</taxon>
        <taxon>Bacillati</taxon>
        <taxon>Actinomycetota</taxon>
        <taxon>Actinomycetes</taxon>
        <taxon>Micrococcales</taxon>
        <taxon>Demequinaceae</taxon>
        <taxon>Demequina</taxon>
    </lineage>
</organism>
<dbReference type="NCBIfam" id="TIGR03181">
    <property type="entry name" value="PDH_E1_alph_x"/>
    <property type="match status" value="1"/>
</dbReference>
<dbReference type="InterPro" id="IPR001017">
    <property type="entry name" value="DH_E1"/>
</dbReference>
<evidence type="ECO:0000256" key="2">
    <source>
        <dbReference type="ARBA" id="ARBA00023002"/>
    </source>
</evidence>
<evidence type="ECO:0000259" key="4">
    <source>
        <dbReference type="Pfam" id="PF00676"/>
    </source>
</evidence>
<dbReference type="Pfam" id="PF00676">
    <property type="entry name" value="E1_dh"/>
    <property type="match status" value="1"/>
</dbReference>
<sequence>MDALGPLSDEGLVTLLTHTGERVEHPDFSAYAADLDPKALRAMWHHMTVLRGFDLEATSLQRQGELGLWVQSLGQEAAQIGSGHALRPTDFVFPSYREHGVALMRGVDLPEILRLFRGLQHGAWDAAAHGFHLYTLVIGAHSLHATGYAMAMDRDGLVGTGDPERDGAVVCYFGDGATSQGDVSEAMVFASVHHAPIVFFVQNNQFAISEPTTRQSRVPLAQRGAGFGIPAVRVDGNDVIASYAVTRWALEKARSGGGPVLIEAFTYRMGAHTTSDDPTKYRTRADEAYWAERDPIARLETYLRGLGELGDDAVEAARAEIKELGRRTRETVKSWERPPASTMFDHVYAEPHATVEAERAWFARFQGSFVDEEAHA</sequence>
<protein>
    <submittedName>
        <fullName evidence="5">3-methyl-2-oxobutanoate dehydrogenase subunit alpha</fullName>
    </submittedName>
</protein>
<gene>
    <name evidence="5" type="primary">bkdA</name>
    <name evidence="5" type="ORF">Lsed01_00879</name>
</gene>
<keyword evidence="3" id="KW-0786">Thiamine pyrophosphate</keyword>
<keyword evidence="6" id="KW-1185">Reference proteome</keyword>
<dbReference type="InterPro" id="IPR029061">
    <property type="entry name" value="THDP-binding"/>
</dbReference>
<evidence type="ECO:0000256" key="1">
    <source>
        <dbReference type="ARBA" id="ARBA00001964"/>
    </source>
</evidence>
<dbReference type="PANTHER" id="PTHR43380:SF1">
    <property type="entry name" value="2-OXOISOVALERATE DEHYDROGENASE SUBUNIT ALPHA, MITOCHONDRIAL"/>
    <property type="match status" value="1"/>
</dbReference>
<dbReference type="PANTHER" id="PTHR43380">
    <property type="entry name" value="2-OXOISOVALERATE DEHYDROGENASE SUBUNIT ALPHA, MITOCHONDRIAL"/>
    <property type="match status" value="1"/>
</dbReference>
<comment type="caution">
    <text evidence="5">The sequence shown here is derived from an EMBL/GenBank/DDBJ whole genome shotgun (WGS) entry which is preliminary data.</text>
</comment>
<proteinExistence type="predicted"/>
<comment type="cofactor">
    <cofactor evidence="1">
        <name>thiamine diphosphate</name>
        <dbReference type="ChEBI" id="CHEBI:58937"/>
    </cofactor>
</comment>
<dbReference type="Gene3D" id="3.40.50.970">
    <property type="match status" value="1"/>
</dbReference>
<dbReference type="InterPro" id="IPR017596">
    <property type="entry name" value="PdhA/BkdA"/>
</dbReference>
<dbReference type="EMBL" id="BAABRR010000003">
    <property type="protein sequence ID" value="GAA5518452.1"/>
    <property type="molecule type" value="Genomic_DNA"/>
</dbReference>
<dbReference type="RefSeq" id="WP_345378756.1">
    <property type="nucleotide sequence ID" value="NZ_BAABRR010000003.1"/>
</dbReference>
<feature type="domain" description="Dehydrogenase E1 component" evidence="4">
    <location>
        <begin position="47"/>
        <end position="324"/>
    </location>
</feature>
<dbReference type="InterPro" id="IPR050771">
    <property type="entry name" value="Alpha-ketoacid_DH_E1_comp"/>
</dbReference>
<dbReference type="Proteomes" id="UP001426770">
    <property type="component" value="Unassembled WGS sequence"/>
</dbReference>
<accession>A0ABP9WF63</accession>